<keyword evidence="5" id="KW-1185">Reference proteome</keyword>
<reference evidence="4 5" key="1">
    <citation type="submission" date="2020-11" db="EMBL/GenBank/DDBJ databases">
        <title>Corynebacterium sp. ZJ-599.</title>
        <authorList>
            <person name="Zhou J."/>
        </authorList>
    </citation>
    <scope>NUCLEOTIDE SEQUENCE [LARGE SCALE GENOMIC DNA]</scope>
    <source>
        <strain evidence="4 5">ZJ-599</strain>
    </source>
</reference>
<keyword evidence="2" id="KW-1133">Transmembrane helix</keyword>
<sequence length="266" mass="27107">MTKATTRVGIAAACVAVSLGALPAGASVVTGDIGKLEVADVSQCDTVELTLIVEDGGAGTKFSVTRLADIDLHTQAGWDAVENLDIRSAASLPTDGTWRATTNSTGHARLQGLPVGAYLVSAEAAANADASPQDFVLTLPVGSETGWDCAPEVHAKVKTPDDTPETTQPRPPYPPFVPPTPQSEPTPTPTPTPRETPSQPADAPRTSVPSQPGTTPTPSNPSPPGGLARTGASVLGVVGLAALLILAGVLLKRRNRGHNGSGQEGR</sequence>
<proteinExistence type="predicted"/>
<feature type="transmembrane region" description="Helical" evidence="2">
    <location>
        <begin position="231"/>
        <end position="251"/>
    </location>
</feature>
<keyword evidence="2" id="KW-0472">Membrane</keyword>
<evidence type="ECO:0000256" key="2">
    <source>
        <dbReference type="SAM" id="Phobius"/>
    </source>
</evidence>
<evidence type="ECO:0000256" key="1">
    <source>
        <dbReference type="SAM" id="MobiDB-lite"/>
    </source>
</evidence>
<organism evidence="4 5">
    <name type="scientific">Corynebacterium lizhenjunii</name>
    <dbReference type="NCBI Taxonomy" id="2709394"/>
    <lineage>
        <taxon>Bacteria</taxon>
        <taxon>Bacillati</taxon>
        <taxon>Actinomycetota</taxon>
        <taxon>Actinomycetes</taxon>
        <taxon>Mycobacteriales</taxon>
        <taxon>Corynebacteriaceae</taxon>
        <taxon>Corynebacterium</taxon>
    </lineage>
</organism>
<name>A0A7T0KDQ5_9CORY</name>
<dbReference type="RefSeq" id="WP_165007190.1">
    <property type="nucleotide sequence ID" value="NZ_CP064954.1"/>
</dbReference>
<feature type="compositionally biased region" description="Pro residues" evidence="1">
    <location>
        <begin position="169"/>
        <end position="194"/>
    </location>
</feature>
<accession>A0A7T0KDQ5</accession>
<gene>
    <name evidence="4" type="ORF">G7Y31_10385</name>
</gene>
<feature type="chain" id="PRO_5032651750" evidence="3">
    <location>
        <begin position="27"/>
        <end position="266"/>
    </location>
</feature>
<protein>
    <submittedName>
        <fullName evidence="4">Uncharacterized protein</fullName>
    </submittedName>
</protein>
<evidence type="ECO:0000256" key="3">
    <source>
        <dbReference type="SAM" id="SignalP"/>
    </source>
</evidence>
<feature type="signal peptide" evidence="3">
    <location>
        <begin position="1"/>
        <end position="26"/>
    </location>
</feature>
<feature type="region of interest" description="Disordered" evidence="1">
    <location>
        <begin position="155"/>
        <end position="230"/>
    </location>
</feature>
<dbReference type="AlphaFoldDB" id="A0A7T0KDQ5"/>
<feature type="compositionally biased region" description="Low complexity" evidence="1">
    <location>
        <begin position="195"/>
        <end position="217"/>
    </location>
</feature>
<keyword evidence="2" id="KW-0812">Transmembrane</keyword>
<keyword evidence="3" id="KW-0732">Signal</keyword>
<dbReference type="Gene3D" id="2.60.40.10">
    <property type="entry name" value="Immunoglobulins"/>
    <property type="match status" value="1"/>
</dbReference>
<dbReference type="KEGG" id="cliz:G7Y31_10385"/>
<dbReference type="GO" id="GO:0005975">
    <property type="term" value="P:carbohydrate metabolic process"/>
    <property type="evidence" value="ECO:0007669"/>
    <property type="project" value="UniProtKB-ARBA"/>
</dbReference>
<evidence type="ECO:0000313" key="5">
    <source>
        <dbReference type="Proteomes" id="UP000594681"/>
    </source>
</evidence>
<dbReference type="InterPro" id="IPR013783">
    <property type="entry name" value="Ig-like_fold"/>
</dbReference>
<dbReference type="EMBL" id="CP064954">
    <property type="protein sequence ID" value="QPK78908.1"/>
    <property type="molecule type" value="Genomic_DNA"/>
</dbReference>
<evidence type="ECO:0000313" key="4">
    <source>
        <dbReference type="EMBL" id="QPK78908.1"/>
    </source>
</evidence>
<dbReference type="Proteomes" id="UP000594681">
    <property type="component" value="Chromosome"/>
</dbReference>